<comment type="caution">
    <text evidence="1">The sequence shown here is derived from an EMBL/GenBank/DDBJ whole genome shotgun (WGS) entry which is preliminary data.</text>
</comment>
<sequence>MKLKCKKCGNEENFYIIEKFSGVAELCVDSEGELTDYNADAYDDADYKLKSVYYYCCECNSKVAKIPEEKRY</sequence>
<dbReference type="RefSeq" id="WP_278637996.1">
    <property type="nucleotide sequence ID" value="NZ_JAGZZP010000010.1"/>
</dbReference>
<dbReference type="AlphaFoldDB" id="A0A943SQ06"/>
<gene>
    <name evidence="1" type="ORF">KH327_06190</name>
</gene>
<evidence type="ECO:0000313" key="2">
    <source>
        <dbReference type="Proteomes" id="UP000748991"/>
    </source>
</evidence>
<accession>A0A943SQ06</accession>
<name>A0A943SQ06_9FIRM</name>
<dbReference type="Proteomes" id="UP000748991">
    <property type="component" value="Unassembled WGS sequence"/>
</dbReference>
<organism evidence="1 2">
    <name type="scientific">Peptoniphilus harei</name>
    <dbReference type="NCBI Taxonomy" id="54005"/>
    <lineage>
        <taxon>Bacteria</taxon>
        <taxon>Bacillati</taxon>
        <taxon>Bacillota</taxon>
        <taxon>Tissierellia</taxon>
        <taxon>Tissierellales</taxon>
        <taxon>Peptoniphilaceae</taxon>
        <taxon>Peptoniphilus</taxon>
    </lineage>
</organism>
<proteinExistence type="predicted"/>
<reference evidence="1" key="1">
    <citation type="submission" date="2021-02" db="EMBL/GenBank/DDBJ databases">
        <title>Infant gut strain persistence is associated with maternal origin, phylogeny, and functional potential including surface adhesion and iron acquisition.</title>
        <authorList>
            <person name="Lou Y.C."/>
        </authorList>
    </citation>
    <scope>NUCLEOTIDE SEQUENCE</scope>
    <source>
        <strain evidence="1">L3_060_052G1_dasL3_060_052G1_concoct_1</strain>
    </source>
</reference>
<evidence type="ECO:0000313" key="1">
    <source>
        <dbReference type="EMBL" id="MBS6535404.1"/>
    </source>
</evidence>
<protein>
    <submittedName>
        <fullName evidence="1">Uncharacterized protein</fullName>
    </submittedName>
</protein>
<dbReference type="EMBL" id="JAGZZP010000010">
    <property type="protein sequence ID" value="MBS6535404.1"/>
    <property type="molecule type" value="Genomic_DNA"/>
</dbReference>